<proteinExistence type="predicted"/>
<feature type="transmembrane region" description="Helical" evidence="1">
    <location>
        <begin position="75"/>
        <end position="93"/>
    </location>
</feature>
<name>A0A1M7BW26_9RHOB</name>
<gene>
    <name evidence="2" type="ORF">SAMN05444414_12165</name>
</gene>
<evidence type="ECO:0000313" key="3">
    <source>
        <dbReference type="Proteomes" id="UP000184191"/>
    </source>
</evidence>
<dbReference type="AlphaFoldDB" id="A0A1M7BW26"/>
<keyword evidence="3" id="KW-1185">Reference proteome</keyword>
<dbReference type="STRING" id="1054996.SAMN05444414_12165"/>
<dbReference type="Proteomes" id="UP000184191">
    <property type="component" value="Unassembled WGS sequence"/>
</dbReference>
<evidence type="ECO:0000256" key="1">
    <source>
        <dbReference type="SAM" id="Phobius"/>
    </source>
</evidence>
<feature type="transmembrane region" description="Helical" evidence="1">
    <location>
        <begin position="44"/>
        <end position="63"/>
    </location>
</feature>
<organism evidence="2 3">
    <name type="scientific">Roseovarius marisflavi</name>
    <dbReference type="NCBI Taxonomy" id="1054996"/>
    <lineage>
        <taxon>Bacteria</taxon>
        <taxon>Pseudomonadati</taxon>
        <taxon>Pseudomonadota</taxon>
        <taxon>Alphaproteobacteria</taxon>
        <taxon>Rhodobacterales</taxon>
        <taxon>Roseobacteraceae</taxon>
        <taxon>Roseovarius</taxon>
    </lineage>
</organism>
<keyword evidence="1" id="KW-0472">Membrane</keyword>
<keyword evidence="1" id="KW-0812">Transmembrane</keyword>
<keyword evidence="1" id="KW-1133">Transmembrane helix</keyword>
<dbReference type="RefSeq" id="WP_073199602.1">
    <property type="nucleotide sequence ID" value="NZ_FRBN01000021.1"/>
</dbReference>
<evidence type="ECO:0000313" key="2">
    <source>
        <dbReference type="EMBL" id="SHL59200.1"/>
    </source>
</evidence>
<protein>
    <submittedName>
        <fullName evidence="2">Uncharacterized protein</fullName>
    </submittedName>
</protein>
<accession>A0A1M7BW26</accession>
<sequence length="125" mass="12933">MSAFTDAKSASPQLKQAAIGVVIGFDNLGHAVALAALVFAGEMIAGATIGMVIFLMAAILGTLSLNTRGPVAAPMFSNVQNVPIAVLIPVIFLVHTMDLNDSEKILNVLLLLGLTASYARKLVTA</sequence>
<feature type="transmembrane region" description="Helical" evidence="1">
    <location>
        <begin position="17"/>
        <end position="38"/>
    </location>
</feature>
<dbReference type="EMBL" id="FRBN01000021">
    <property type="protein sequence ID" value="SHL59200.1"/>
    <property type="molecule type" value="Genomic_DNA"/>
</dbReference>
<reference evidence="3" key="1">
    <citation type="submission" date="2016-11" db="EMBL/GenBank/DDBJ databases">
        <authorList>
            <person name="Varghese N."/>
            <person name="Submissions S."/>
        </authorList>
    </citation>
    <scope>NUCLEOTIDE SEQUENCE [LARGE SCALE GENOMIC DNA]</scope>
    <source>
        <strain evidence="3">DSM 29327</strain>
    </source>
</reference>